<sequence>MHWISYDLRRAMNVSKQCAFQVCLCGHVLGPWRREWDRAGKQLGIAVESSDALQRRKSKPQNSPLLVMIADVTDNNSTICPCRDSSKCEHGRKRRTNIHKTGNADWIYLPLYMMNIHPGTGKKRKRRCLGITLSMPLFADTASPNGQS</sequence>
<accession>A0A7J8DXF6</accession>
<comment type="caution">
    <text evidence="1">The sequence shown here is derived from an EMBL/GenBank/DDBJ whole genome shotgun (WGS) entry which is preliminary data.</text>
</comment>
<dbReference type="EMBL" id="JACASE010000011">
    <property type="protein sequence ID" value="KAF6427888.1"/>
    <property type="molecule type" value="Genomic_DNA"/>
</dbReference>
<keyword evidence="2" id="KW-1185">Reference proteome</keyword>
<name>A0A7J8DXF6_ROUAE</name>
<gene>
    <name evidence="1" type="ORF">HJG63_008371</name>
</gene>
<evidence type="ECO:0000313" key="1">
    <source>
        <dbReference type="EMBL" id="KAF6427888.1"/>
    </source>
</evidence>
<organism evidence="1 2">
    <name type="scientific">Rousettus aegyptiacus</name>
    <name type="common">Egyptian fruit bat</name>
    <name type="synonym">Pteropus aegyptiacus</name>
    <dbReference type="NCBI Taxonomy" id="9407"/>
    <lineage>
        <taxon>Eukaryota</taxon>
        <taxon>Metazoa</taxon>
        <taxon>Chordata</taxon>
        <taxon>Craniata</taxon>
        <taxon>Vertebrata</taxon>
        <taxon>Euteleostomi</taxon>
        <taxon>Mammalia</taxon>
        <taxon>Eutheria</taxon>
        <taxon>Laurasiatheria</taxon>
        <taxon>Chiroptera</taxon>
        <taxon>Yinpterochiroptera</taxon>
        <taxon>Pteropodoidea</taxon>
        <taxon>Pteropodidae</taxon>
        <taxon>Rousettinae</taxon>
        <taxon>Rousettus</taxon>
    </lineage>
</organism>
<dbReference type="AlphaFoldDB" id="A0A7J8DXF6"/>
<protein>
    <submittedName>
        <fullName evidence="1">Uncharacterized protein</fullName>
    </submittedName>
</protein>
<reference evidence="1 2" key="1">
    <citation type="journal article" date="2020" name="Nature">
        <title>Six reference-quality genomes reveal evolution of bat adaptations.</title>
        <authorList>
            <person name="Jebb D."/>
            <person name="Huang Z."/>
            <person name="Pippel M."/>
            <person name="Hughes G.M."/>
            <person name="Lavrichenko K."/>
            <person name="Devanna P."/>
            <person name="Winkler S."/>
            <person name="Jermiin L.S."/>
            <person name="Skirmuntt E.C."/>
            <person name="Katzourakis A."/>
            <person name="Burkitt-Gray L."/>
            <person name="Ray D.A."/>
            <person name="Sullivan K.A.M."/>
            <person name="Roscito J.G."/>
            <person name="Kirilenko B.M."/>
            <person name="Davalos L.M."/>
            <person name="Corthals A.P."/>
            <person name="Power M.L."/>
            <person name="Jones G."/>
            <person name="Ransome R.D."/>
            <person name="Dechmann D.K.N."/>
            <person name="Locatelli A.G."/>
            <person name="Puechmaille S.J."/>
            <person name="Fedrigo O."/>
            <person name="Jarvis E.D."/>
            <person name="Hiller M."/>
            <person name="Vernes S.C."/>
            <person name="Myers E.W."/>
            <person name="Teeling E.C."/>
        </authorList>
    </citation>
    <scope>NUCLEOTIDE SEQUENCE [LARGE SCALE GENOMIC DNA]</scope>
    <source>
        <strain evidence="1">MRouAeg1</strain>
        <tissue evidence="1">Muscle</tissue>
    </source>
</reference>
<proteinExistence type="predicted"/>
<dbReference type="Proteomes" id="UP000593571">
    <property type="component" value="Unassembled WGS sequence"/>
</dbReference>
<evidence type="ECO:0000313" key="2">
    <source>
        <dbReference type="Proteomes" id="UP000593571"/>
    </source>
</evidence>